<dbReference type="Proteomes" id="UP000515679">
    <property type="component" value="Chromosome"/>
</dbReference>
<evidence type="ECO:0000313" key="2">
    <source>
        <dbReference type="Proteomes" id="UP000515679"/>
    </source>
</evidence>
<name>A0A7G5BU77_9BACL</name>
<gene>
    <name evidence="1" type="ORF">FPL14_04285</name>
</gene>
<reference evidence="1 2" key="1">
    <citation type="submission" date="2019-07" db="EMBL/GenBank/DDBJ databases">
        <authorList>
            <person name="Kim J.K."/>
            <person name="Cheong H.-M."/>
            <person name="Choi Y."/>
            <person name="Hwang K.J."/>
            <person name="Lee S."/>
            <person name="Choi C."/>
        </authorList>
    </citation>
    <scope>NUCLEOTIDE SEQUENCE [LARGE SCALE GENOMIC DNA]</scope>
    <source>
        <strain evidence="1 2">KS 22</strain>
    </source>
</reference>
<proteinExistence type="predicted"/>
<dbReference type="RefSeq" id="WP_182301861.1">
    <property type="nucleotide sequence ID" value="NZ_CP041969.1"/>
</dbReference>
<dbReference type="EMBL" id="CP041969">
    <property type="protein sequence ID" value="QMV40511.1"/>
    <property type="molecule type" value="Genomic_DNA"/>
</dbReference>
<dbReference type="AlphaFoldDB" id="A0A7G5BU77"/>
<dbReference type="KEGG" id="cchl:FPL14_04285"/>
<keyword evidence="2" id="KW-1185">Reference proteome</keyword>
<sequence length="189" mass="21164">MKKPAVVVIGILLLLIPLPIYLFAQQNTAAQQQPEGIVVREAIAGGSHYIVYAYDDTLYLKHTNQNTTTPLRKVTGQFDPILKTFSSNAVTDFAYLPGTSLIDPASLRLGISPSIPYTYDSTIENSSAYLETLRQDGWRTIGLYSTPKYIDTYLEKKATLARVIILKNSIKVFHDIQGRLPDPEQFVRE</sequence>
<accession>A0A7G5BU77</accession>
<evidence type="ECO:0000313" key="1">
    <source>
        <dbReference type="EMBL" id="QMV40511.1"/>
    </source>
</evidence>
<protein>
    <submittedName>
        <fullName evidence="1">Uncharacterized protein</fullName>
    </submittedName>
</protein>
<organism evidence="1 2">
    <name type="scientific">Cohnella cholangitidis</name>
    <dbReference type="NCBI Taxonomy" id="2598458"/>
    <lineage>
        <taxon>Bacteria</taxon>
        <taxon>Bacillati</taxon>
        <taxon>Bacillota</taxon>
        <taxon>Bacilli</taxon>
        <taxon>Bacillales</taxon>
        <taxon>Paenibacillaceae</taxon>
        <taxon>Cohnella</taxon>
    </lineage>
</organism>